<accession>A0A2P6MNK9</accession>
<name>A0A2P6MNK9_9EUKA</name>
<dbReference type="EMBL" id="MDYQ01000638">
    <property type="protein sequence ID" value="PRP73287.1"/>
    <property type="molecule type" value="Genomic_DNA"/>
</dbReference>
<feature type="compositionally biased region" description="Basic and acidic residues" evidence="1">
    <location>
        <begin position="67"/>
        <end position="86"/>
    </location>
</feature>
<protein>
    <submittedName>
        <fullName evidence="2">Uncharacterized protein</fullName>
    </submittedName>
</protein>
<sequence>MSLEVQLEEMQKELENKIDLIRKQMIVIQAFNKNWTKLRSTITALIWSPVEVLETLQQKIRRIKIGTHRERGTKQTTEQRPEKKPDFLNMDGDDVTRAVMYWMTTCQGLSTSNINKAFLDAAKDILKNN</sequence>
<dbReference type="Proteomes" id="UP000241769">
    <property type="component" value="Unassembled WGS sequence"/>
</dbReference>
<organism evidence="2 3">
    <name type="scientific">Planoprotostelium fungivorum</name>
    <dbReference type="NCBI Taxonomy" id="1890364"/>
    <lineage>
        <taxon>Eukaryota</taxon>
        <taxon>Amoebozoa</taxon>
        <taxon>Evosea</taxon>
        <taxon>Variosea</taxon>
        <taxon>Cavosteliida</taxon>
        <taxon>Cavosteliaceae</taxon>
        <taxon>Planoprotostelium</taxon>
    </lineage>
</organism>
<proteinExistence type="predicted"/>
<gene>
    <name evidence="2" type="ORF">PROFUN_16883</name>
</gene>
<dbReference type="InParanoid" id="A0A2P6MNK9"/>
<evidence type="ECO:0000313" key="3">
    <source>
        <dbReference type="Proteomes" id="UP000241769"/>
    </source>
</evidence>
<reference evidence="2 3" key="1">
    <citation type="journal article" date="2018" name="Genome Biol. Evol.">
        <title>Multiple Roots of Fruiting Body Formation in Amoebozoa.</title>
        <authorList>
            <person name="Hillmann F."/>
            <person name="Forbes G."/>
            <person name="Novohradska S."/>
            <person name="Ferling I."/>
            <person name="Riege K."/>
            <person name="Groth M."/>
            <person name="Westermann M."/>
            <person name="Marz M."/>
            <person name="Spaller T."/>
            <person name="Winckler T."/>
            <person name="Schaap P."/>
            <person name="Glockner G."/>
        </authorList>
    </citation>
    <scope>NUCLEOTIDE SEQUENCE [LARGE SCALE GENOMIC DNA]</scope>
    <source>
        <strain evidence="2 3">Jena</strain>
    </source>
</reference>
<keyword evidence="3" id="KW-1185">Reference proteome</keyword>
<comment type="caution">
    <text evidence="2">The sequence shown here is derived from an EMBL/GenBank/DDBJ whole genome shotgun (WGS) entry which is preliminary data.</text>
</comment>
<evidence type="ECO:0000313" key="2">
    <source>
        <dbReference type="EMBL" id="PRP73287.1"/>
    </source>
</evidence>
<dbReference type="AlphaFoldDB" id="A0A2P6MNK9"/>
<feature type="region of interest" description="Disordered" evidence="1">
    <location>
        <begin position="67"/>
        <end position="91"/>
    </location>
</feature>
<evidence type="ECO:0000256" key="1">
    <source>
        <dbReference type="SAM" id="MobiDB-lite"/>
    </source>
</evidence>